<sequence>MRLRFWLSTLVILSWLLGACAGGATPAAPTGGGETAGSEAPSSGTEKITLRFWSHQNPAFIAANETLIQLFEEAHPDVDIVYEQFPYDVFIQTLQTSMPAGTEADVIEMFGTWVCTYANGGRLAQLPEDIVAAAELRDLMYEAPLGGYTCNGNLYGLPNEFNLEVGGALVNPKLFEEAGLPYPPQWQTMDDLIADAVALTKVENGQMTQAGFHFVTGDGIPFLLFEGILEQGGQYINGPETPGDYFNLDSPEALDTVRWMVNVVQDRGVIDPVLFNGESNWVGDAFFNGQVAIGFVGSWAAAEGLINYPDMEFDYVRVPPLFGDTYHFAADSGWGKVVSVNTQHPDLAWEFARFMTLERDNAETWNKMTGTIPALKAPVEERTILDKVPWIEAVLPILGGGEFLGPVLDRDQLFGDIIYPHVLSALQGVETAEEAVQAIDDEADEMAEQILSTQQ</sequence>
<keyword evidence="3" id="KW-1185">Reference proteome</keyword>
<reference evidence="2 3" key="1">
    <citation type="submission" date="2019-06" db="EMBL/GenBank/DDBJ databases">
        <title>Genome sequence of Litorilinea aerophila BAA-2444.</title>
        <authorList>
            <person name="Maclea K.S."/>
            <person name="Maurais E.G."/>
            <person name="Iannazzi L.C."/>
        </authorList>
    </citation>
    <scope>NUCLEOTIDE SEQUENCE [LARGE SCALE GENOMIC DNA]</scope>
    <source>
        <strain evidence="2 3">ATCC BAA-2444</strain>
    </source>
</reference>
<dbReference type="InterPro" id="IPR006059">
    <property type="entry name" value="SBP"/>
</dbReference>
<feature type="signal peptide" evidence="1">
    <location>
        <begin position="1"/>
        <end position="21"/>
    </location>
</feature>
<proteinExistence type="predicted"/>
<keyword evidence="1" id="KW-0732">Signal</keyword>
<dbReference type="PANTHER" id="PTHR43649">
    <property type="entry name" value="ARABINOSE-BINDING PROTEIN-RELATED"/>
    <property type="match status" value="1"/>
</dbReference>
<protein>
    <submittedName>
        <fullName evidence="2">Extracellular solute-binding protein</fullName>
    </submittedName>
</protein>
<gene>
    <name evidence="2" type="ORF">FKZ61_09215</name>
</gene>
<dbReference type="InParanoid" id="A0A540VGM3"/>
<dbReference type="PROSITE" id="PS51257">
    <property type="entry name" value="PROKAR_LIPOPROTEIN"/>
    <property type="match status" value="1"/>
</dbReference>
<dbReference type="InterPro" id="IPR050490">
    <property type="entry name" value="Bact_solute-bd_prot1"/>
</dbReference>
<dbReference type="SUPFAM" id="SSF53850">
    <property type="entry name" value="Periplasmic binding protein-like II"/>
    <property type="match status" value="1"/>
</dbReference>
<evidence type="ECO:0000256" key="1">
    <source>
        <dbReference type="SAM" id="SignalP"/>
    </source>
</evidence>
<feature type="chain" id="PRO_5021881299" evidence="1">
    <location>
        <begin position="22"/>
        <end position="455"/>
    </location>
</feature>
<dbReference type="Pfam" id="PF01547">
    <property type="entry name" value="SBP_bac_1"/>
    <property type="match status" value="1"/>
</dbReference>
<name>A0A540VGM3_9CHLR</name>
<evidence type="ECO:0000313" key="3">
    <source>
        <dbReference type="Proteomes" id="UP000317371"/>
    </source>
</evidence>
<dbReference type="PANTHER" id="PTHR43649:SF12">
    <property type="entry name" value="DIACETYLCHITOBIOSE BINDING PROTEIN DASA"/>
    <property type="match status" value="1"/>
</dbReference>
<dbReference type="AlphaFoldDB" id="A0A540VGM3"/>
<dbReference type="EMBL" id="VIGC01000010">
    <property type="protein sequence ID" value="TQE95918.1"/>
    <property type="molecule type" value="Genomic_DNA"/>
</dbReference>
<comment type="caution">
    <text evidence="2">The sequence shown here is derived from an EMBL/GenBank/DDBJ whole genome shotgun (WGS) entry which is preliminary data.</text>
</comment>
<dbReference type="RefSeq" id="WP_141609826.1">
    <property type="nucleotide sequence ID" value="NZ_VIGC02000010.1"/>
</dbReference>
<dbReference type="Proteomes" id="UP000317371">
    <property type="component" value="Unassembled WGS sequence"/>
</dbReference>
<accession>A0A540VGM3</accession>
<dbReference type="OrthoDB" id="9795467at2"/>
<organism evidence="2 3">
    <name type="scientific">Litorilinea aerophila</name>
    <dbReference type="NCBI Taxonomy" id="1204385"/>
    <lineage>
        <taxon>Bacteria</taxon>
        <taxon>Bacillati</taxon>
        <taxon>Chloroflexota</taxon>
        <taxon>Caldilineae</taxon>
        <taxon>Caldilineales</taxon>
        <taxon>Caldilineaceae</taxon>
        <taxon>Litorilinea</taxon>
    </lineage>
</organism>
<dbReference type="Gene3D" id="3.40.190.10">
    <property type="entry name" value="Periplasmic binding protein-like II"/>
    <property type="match status" value="1"/>
</dbReference>
<evidence type="ECO:0000313" key="2">
    <source>
        <dbReference type="EMBL" id="TQE95918.1"/>
    </source>
</evidence>